<evidence type="ECO:0000256" key="2">
    <source>
        <dbReference type="SAM" id="Phobius"/>
    </source>
</evidence>
<sequence>MISAALSLFLLRDLPLSAFDVPRRQTVGVLVVLGVLVGMSLASLTQDDGMPLMTIPQALLVGLGLNALLYGLVHGVLRWWLMRDGRWDGRGPLFNLLLAAGLVPNVLSALLESLELPAGIAQPLGLVLAVYGLWVVTRAIACAIPDAPPRYSLAGVALASVSSVLVLLVVATLATPLLVSQEGATLGGAPAGQQIFSDGQGSSAARSGREGSANEAANASPVPASSTTRAAGCEPAQNYRQRPTGEMRHERFDRHGDPRREGEKCTGRSSGSASGG</sequence>
<evidence type="ECO:0000313" key="4">
    <source>
        <dbReference type="Proteomes" id="UP000011021"/>
    </source>
</evidence>
<feature type="region of interest" description="Disordered" evidence="1">
    <location>
        <begin position="190"/>
        <end position="276"/>
    </location>
</feature>
<dbReference type="RefSeq" id="WP_005673972.1">
    <property type="nucleotide sequence ID" value="NZ_CP146288.1"/>
</dbReference>
<accession>E7RY88</accession>
<keyword evidence="4" id="KW-1185">Reference proteome</keyword>
<keyword evidence="2" id="KW-0812">Transmembrane</keyword>
<feature type="transmembrane region" description="Helical" evidence="2">
    <location>
        <begin position="123"/>
        <end position="141"/>
    </location>
</feature>
<gene>
    <name evidence="3" type="ORF">HMPREF0551_1652</name>
</gene>
<dbReference type="Proteomes" id="UP000011021">
    <property type="component" value="Unassembled WGS sequence"/>
</dbReference>
<feature type="transmembrane region" description="Helical" evidence="2">
    <location>
        <begin position="153"/>
        <end position="179"/>
    </location>
</feature>
<dbReference type="EMBL" id="AEQP01000013">
    <property type="protein sequence ID" value="EFV94662.1"/>
    <property type="molecule type" value="Genomic_DNA"/>
</dbReference>
<feature type="compositionally biased region" description="Polar residues" evidence="1">
    <location>
        <begin position="267"/>
        <end position="276"/>
    </location>
</feature>
<proteinExistence type="predicted"/>
<organism evidence="3 4">
    <name type="scientific">Lautropia mirabilis ATCC 51599</name>
    <dbReference type="NCBI Taxonomy" id="887898"/>
    <lineage>
        <taxon>Bacteria</taxon>
        <taxon>Pseudomonadati</taxon>
        <taxon>Pseudomonadota</taxon>
        <taxon>Betaproteobacteria</taxon>
        <taxon>Burkholderiales</taxon>
        <taxon>Burkholderiaceae</taxon>
        <taxon>Lautropia</taxon>
    </lineage>
</organism>
<evidence type="ECO:0000256" key="1">
    <source>
        <dbReference type="SAM" id="MobiDB-lite"/>
    </source>
</evidence>
<feature type="transmembrane region" description="Helical" evidence="2">
    <location>
        <begin position="58"/>
        <end position="81"/>
    </location>
</feature>
<feature type="transmembrane region" description="Helical" evidence="2">
    <location>
        <begin position="28"/>
        <end position="46"/>
    </location>
</feature>
<dbReference type="STRING" id="887898.HMPREF0551_1652"/>
<dbReference type="AlphaFoldDB" id="E7RY88"/>
<dbReference type="HOGENOM" id="CLU_1007581_0_0_4"/>
<feature type="compositionally biased region" description="Low complexity" evidence="1">
    <location>
        <begin position="199"/>
        <end position="213"/>
    </location>
</feature>
<keyword evidence="2" id="KW-1133">Transmembrane helix</keyword>
<evidence type="ECO:0008006" key="5">
    <source>
        <dbReference type="Google" id="ProtNLM"/>
    </source>
</evidence>
<reference evidence="3 4" key="1">
    <citation type="submission" date="2010-12" db="EMBL/GenBank/DDBJ databases">
        <authorList>
            <person name="Muzny D."/>
            <person name="Qin X."/>
            <person name="Deng J."/>
            <person name="Jiang H."/>
            <person name="Liu Y."/>
            <person name="Qu J."/>
            <person name="Song X.-Z."/>
            <person name="Zhang L."/>
            <person name="Thornton R."/>
            <person name="Coyle M."/>
            <person name="Francisco L."/>
            <person name="Jackson L."/>
            <person name="Javaid M."/>
            <person name="Korchina V."/>
            <person name="Kovar C."/>
            <person name="Mata R."/>
            <person name="Mathew T."/>
            <person name="Ngo R."/>
            <person name="Nguyen L."/>
            <person name="Nguyen N."/>
            <person name="Okwuonu G."/>
            <person name="Ongeri F."/>
            <person name="Pham C."/>
            <person name="Simmons D."/>
            <person name="Wilczek-Boney K."/>
            <person name="Hale W."/>
            <person name="Jakkamsetti A."/>
            <person name="Pham P."/>
            <person name="Ruth R."/>
            <person name="San Lucas F."/>
            <person name="Warren J."/>
            <person name="Zhang J."/>
            <person name="Zhao Z."/>
            <person name="Zhou C."/>
            <person name="Zhu D."/>
            <person name="Lee S."/>
            <person name="Bess C."/>
            <person name="Blankenburg K."/>
            <person name="Forbes L."/>
            <person name="Fu Q."/>
            <person name="Gubbala S."/>
            <person name="Hirani K."/>
            <person name="Jayaseelan J.C."/>
            <person name="Lara F."/>
            <person name="Munidasa M."/>
            <person name="Palculict T."/>
            <person name="Patil S."/>
            <person name="Pu L.-L."/>
            <person name="Saada N."/>
            <person name="Tang L."/>
            <person name="Weissenberger G."/>
            <person name="Zhu Y."/>
            <person name="Hemphill L."/>
            <person name="Shang Y."/>
            <person name="Youmans B."/>
            <person name="Ayvaz T."/>
            <person name="Ross M."/>
            <person name="Santibanez J."/>
            <person name="Aqrawi P."/>
            <person name="Gross S."/>
            <person name="Joshi V."/>
            <person name="Fowler G."/>
            <person name="Nazareth L."/>
            <person name="Reid J."/>
            <person name="Worley K."/>
            <person name="Petrosino J."/>
            <person name="Highlander S."/>
            <person name="Gibbs R."/>
        </authorList>
    </citation>
    <scope>NUCLEOTIDE SEQUENCE [LARGE SCALE GENOMIC DNA]</scope>
    <source>
        <strain evidence="3 4">ATCC 51599</strain>
    </source>
</reference>
<comment type="caution">
    <text evidence="3">The sequence shown here is derived from an EMBL/GenBank/DDBJ whole genome shotgun (WGS) entry which is preliminary data.</text>
</comment>
<feature type="transmembrane region" description="Helical" evidence="2">
    <location>
        <begin position="93"/>
        <end position="111"/>
    </location>
</feature>
<name>E7RY88_9BURK</name>
<keyword evidence="2" id="KW-0472">Membrane</keyword>
<feature type="compositionally biased region" description="Basic and acidic residues" evidence="1">
    <location>
        <begin position="243"/>
        <end position="266"/>
    </location>
</feature>
<protein>
    <recommendedName>
        <fullName evidence="5">Yip1 domain-containing protein</fullName>
    </recommendedName>
</protein>
<evidence type="ECO:0000313" key="3">
    <source>
        <dbReference type="EMBL" id="EFV94662.1"/>
    </source>
</evidence>